<dbReference type="AlphaFoldDB" id="A0A2J8QJL5"/>
<name>A0A2J8QJL5_PANTR</name>
<proteinExistence type="predicted"/>
<gene>
    <name evidence="2" type="ORF">CK820_G0029943</name>
</gene>
<dbReference type="PANTHER" id="PTHR16768">
    <property type="entry name" value="DOWN REGULATED IN RENAL CARCINOMA 1/TU3A"/>
    <property type="match status" value="1"/>
</dbReference>
<keyword evidence="1" id="KW-0175">Coiled coil</keyword>
<dbReference type="Pfam" id="PF06625">
    <property type="entry name" value="DUF1151"/>
    <property type="match status" value="1"/>
</dbReference>
<protein>
    <submittedName>
        <fullName evidence="2">FAM107B isoform 11</fullName>
    </submittedName>
</protein>
<dbReference type="InterPro" id="IPR009533">
    <property type="entry name" value="FAM107"/>
</dbReference>
<evidence type="ECO:0000256" key="1">
    <source>
        <dbReference type="ARBA" id="ARBA00023054"/>
    </source>
</evidence>
<dbReference type="SMR" id="A0A2J8QJL5"/>
<accession>A0A2J8QJL5</accession>
<evidence type="ECO:0000313" key="2">
    <source>
        <dbReference type="EMBL" id="PNI96411.1"/>
    </source>
</evidence>
<dbReference type="PANTHER" id="PTHR16768:SF1">
    <property type="entry name" value="PROTEIN FAM107B"/>
    <property type="match status" value="1"/>
</dbReference>
<organism evidence="2">
    <name type="scientific">Pan troglodytes</name>
    <name type="common">Chimpanzee</name>
    <dbReference type="NCBI Taxonomy" id="9598"/>
    <lineage>
        <taxon>Eukaryota</taxon>
        <taxon>Metazoa</taxon>
        <taxon>Chordata</taxon>
        <taxon>Craniata</taxon>
        <taxon>Vertebrata</taxon>
        <taxon>Euteleostomi</taxon>
        <taxon>Mammalia</taxon>
        <taxon>Eutheria</taxon>
        <taxon>Euarchontoglires</taxon>
        <taxon>Primates</taxon>
        <taxon>Haplorrhini</taxon>
        <taxon>Catarrhini</taxon>
        <taxon>Hominidae</taxon>
        <taxon>Pan</taxon>
    </lineage>
</organism>
<dbReference type="EMBL" id="NBAG03000034">
    <property type="protein sequence ID" value="PNI96411.1"/>
    <property type="molecule type" value="Genomic_DNA"/>
</dbReference>
<sequence length="51" mass="6201">MAEPDYIEDDNPELIRPQKLINPVKTSRNHQDLHRELLMNQKRILVWLEIH</sequence>
<reference evidence="2" key="1">
    <citation type="submission" date="2017-12" db="EMBL/GenBank/DDBJ databases">
        <title>High-resolution comparative analysis of great ape genomes.</title>
        <authorList>
            <person name="Pollen A."/>
            <person name="Hastie A."/>
            <person name="Hormozdiari F."/>
            <person name="Dougherty M."/>
            <person name="Liu R."/>
            <person name="Chaisson M."/>
            <person name="Hoppe E."/>
            <person name="Hill C."/>
            <person name="Pang A."/>
            <person name="Hillier L."/>
            <person name="Baker C."/>
            <person name="Armstrong J."/>
            <person name="Shendure J."/>
            <person name="Paten B."/>
            <person name="Wilson R."/>
            <person name="Chao H."/>
            <person name="Schneider V."/>
            <person name="Ventura M."/>
            <person name="Kronenberg Z."/>
            <person name="Murali S."/>
            <person name="Gordon D."/>
            <person name="Cantsilieris S."/>
            <person name="Munson K."/>
            <person name="Nelson B."/>
            <person name="Raja A."/>
            <person name="Underwood J."/>
            <person name="Diekhans M."/>
            <person name="Fiddes I."/>
            <person name="Haussler D."/>
            <person name="Eichler E."/>
        </authorList>
    </citation>
    <scope>NUCLEOTIDE SEQUENCE [LARGE SCALE GENOMIC DNA]</scope>
    <source>
        <strain evidence="2">Yerkes chimp pedigree #C0471</strain>
    </source>
</reference>
<comment type="caution">
    <text evidence="2">The sequence shown here is derived from an EMBL/GenBank/DDBJ whole genome shotgun (WGS) entry which is preliminary data.</text>
</comment>